<comment type="caution">
    <text evidence="3">The sequence shown here is derived from an EMBL/GenBank/DDBJ whole genome shotgun (WGS) entry which is preliminary data.</text>
</comment>
<sequence>MRKLISAAWILIAAPAAFVLASGPASASDQTIDAFEAAQQAAWNAHDAAAYAAAFDEHADIITSLGWHWTGQAEAARNVGDGFRVVYAGAHLIVSDVQVRTLTPDLALVTLSWSIDGARTIDTGLPAGQQHGIETQLLQRRGESWRIISQQDTVVAPVPTPLRASTQFPEQAAPPATTFPTTPPPVRRCIVGRANGQCLVYGKPKPAPAR</sequence>
<gene>
    <name evidence="3" type="ORF">ABC974_03375</name>
</gene>
<dbReference type="RefSeq" id="WP_343890670.1">
    <property type="nucleotide sequence ID" value="NZ_BAAAEH010000035.1"/>
</dbReference>
<name>A0ABU9XYN2_9SPHN</name>
<dbReference type="InterPro" id="IPR027843">
    <property type="entry name" value="DUF4440"/>
</dbReference>
<reference evidence="3 4" key="1">
    <citation type="submission" date="2024-05" db="EMBL/GenBank/DDBJ databases">
        <authorList>
            <person name="Liu Q."/>
            <person name="Xin Y.-H."/>
        </authorList>
    </citation>
    <scope>NUCLEOTIDE SEQUENCE [LARGE SCALE GENOMIC DNA]</scope>
    <source>
        <strain evidence="3 4">CGMCC 1.10181</strain>
    </source>
</reference>
<evidence type="ECO:0000313" key="3">
    <source>
        <dbReference type="EMBL" id="MEN2788653.1"/>
    </source>
</evidence>
<dbReference type="InterPro" id="IPR032710">
    <property type="entry name" value="NTF2-like_dom_sf"/>
</dbReference>
<evidence type="ECO:0000313" key="4">
    <source>
        <dbReference type="Proteomes" id="UP001419910"/>
    </source>
</evidence>
<proteinExistence type="predicted"/>
<keyword evidence="1" id="KW-0732">Signal</keyword>
<dbReference type="NCBIfam" id="TIGR02246">
    <property type="entry name" value="SgcJ/EcaC family oxidoreductase"/>
    <property type="match status" value="1"/>
</dbReference>
<keyword evidence="4" id="KW-1185">Reference proteome</keyword>
<dbReference type="Proteomes" id="UP001419910">
    <property type="component" value="Unassembled WGS sequence"/>
</dbReference>
<organism evidence="3 4">
    <name type="scientific">Sphingomonas oligophenolica</name>
    <dbReference type="NCBI Taxonomy" id="301154"/>
    <lineage>
        <taxon>Bacteria</taxon>
        <taxon>Pseudomonadati</taxon>
        <taxon>Pseudomonadota</taxon>
        <taxon>Alphaproteobacteria</taxon>
        <taxon>Sphingomonadales</taxon>
        <taxon>Sphingomonadaceae</taxon>
        <taxon>Sphingomonas</taxon>
    </lineage>
</organism>
<feature type="domain" description="DUF4440" evidence="2">
    <location>
        <begin position="32"/>
        <end position="147"/>
    </location>
</feature>
<evidence type="ECO:0000256" key="1">
    <source>
        <dbReference type="SAM" id="SignalP"/>
    </source>
</evidence>
<feature type="chain" id="PRO_5045216329" evidence="1">
    <location>
        <begin position="28"/>
        <end position="210"/>
    </location>
</feature>
<dbReference type="InterPro" id="IPR011944">
    <property type="entry name" value="Steroid_delta5-4_isomerase"/>
</dbReference>
<accession>A0ABU9XYN2</accession>
<dbReference type="SUPFAM" id="SSF54427">
    <property type="entry name" value="NTF2-like"/>
    <property type="match status" value="1"/>
</dbReference>
<dbReference type="Gene3D" id="3.10.450.50">
    <property type="match status" value="1"/>
</dbReference>
<protein>
    <submittedName>
        <fullName evidence="3">SgcJ/EcaC family oxidoreductase</fullName>
    </submittedName>
</protein>
<dbReference type="Pfam" id="PF14534">
    <property type="entry name" value="DUF4440"/>
    <property type="match status" value="1"/>
</dbReference>
<dbReference type="EMBL" id="JBDIME010000002">
    <property type="protein sequence ID" value="MEN2788653.1"/>
    <property type="molecule type" value="Genomic_DNA"/>
</dbReference>
<evidence type="ECO:0000259" key="2">
    <source>
        <dbReference type="Pfam" id="PF14534"/>
    </source>
</evidence>
<feature type="signal peptide" evidence="1">
    <location>
        <begin position="1"/>
        <end position="27"/>
    </location>
</feature>